<dbReference type="PROSITE" id="PS50850">
    <property type="entry name" value="MFS"/>
    <property type="match status" value="1"/>
</dbReference>
<dbReference type="InterPro" id="IPR036259">
    <property type="entry name" value="MFS_trans_sf"/>
</dbReference>
<reference evidence="7 10" key="2">
    <citation type="submission" date="2018-02" db="EMBL/GenBank/DDBJ databases">
        <title>Acetobacter orientalis genome.</title>
        <authorList>
            <person name="Nakashima N."/>
            <person name="Tamura T."/>
        </authorList>
    </citation>
    <scope>NUCLEOTIDE SEQUENCE [LARGE SCALE GENOMIC DNA]</scope>
    <source>
        <strain evidence="7 10">FAN1</strain>
    </source>
</reference>
<dbReference type="Pfam" id="PF07690">
    <property type="entry name" value="MFS_1"/>
    <property type="match status" value="1"/>
</dbReference>
<dbReference type="CDD" id="cd17324">
    <property type="entry name" value="MFS_NepI_like"/>
    <property type="match status" value="1"/>
</dbReference>
<dbReference type="EMBL" id="BAMX01000024">
    <property type="protein sequence ID" value="GAN66585.1"/>
    <property type="molecule type" value="Genomic_DNA"/>
</dbReference>
<feature type="transmembrane region" description="Helical" evidence="5">
    <location>
        <begin position="202"/>
        <end position="223"/>
    </location>
</feature>
<dbReference type="PANTHER" id="PTHR42910:SF1">
    <property type="entry name" value="MAJOR FACILITATOR SUPERFAMILY (MFS) PROFILE DOMAIN-CONTAINING PROTEIN"/>
    <property type="match status" value="1"/>
</dbReference>
<feature type="transmembrane region" description="Helical" evidence="5">
    <location>
        <begin position="177"/>
        <end position="196"/>
    </location>
</feature>
<gene>
    <name evidence="8" type="ORF">Abor_024_029</name>
    <name evidence="7" type="ORF">AcetOrient_orf00123</name>
</gene>
<dbReference type="GO" id="GO:0022857">
    <property type="term" value="F:transmembrane transporter activity"/>
    <property type="evidence" value="ECO:0007669"/>
    <property type="project" value="InterPro"/>
</dbReference>
<keyword evidence="9" id="KW-1185">Reference proteome</keyword>
<evidence type="ECO:0000259" key="6">
    <source>
        <dbReference type="PROSITE" id="PS50850"/>
    </source>
</evidence>
<feature type="transmembrane region" description="Helical" evidence="5">
    <location>
        <begin position="410"/>
        <end position="429"/>
    </location>
</feature>
<proteinExistence type="predicted"/>
<accession>A0A0D6NLS4</accession>
<feature type="transmembrane region" description="Helical" evidence="5">
    <location>
        <begin position="344"/>
        <end position="372"/>
    </location>
</feature>
<accession>A0A2Z5ZD33</accession>
<protein>
    <submittedName>
        <fullName evidence="7">Major facilitator superfamily transporter</fullName>
    </submittedName>
</protein>
<dbReference type="Proteomes" id="UP000032670">
    <property type="component" value="Unassembled WGS sequence"/>
</dbReference>
<evidence type="ECO:0000313" key="10">
    <source>
        <dbReference type="Proteomes" id="UP000270034"/>
    </source>
</evidence>
<keyword evidence="3 5" id="KW-0472">Membrane</keyword>
<dbReference type="STRING" id="1231341.Abor_024_029"/>
<feature type="transmembrane region" description="Helical" evidence="5">
    <location>
        <begin position="54"/>
        <end position="72"/>
    </location>
</feature>
<evidence type="ECO:0000313" key="8">
    <source>
        <dbReference type="EMBL" id="GAN66585.1"/>
    </source>
</evidence>
<dbReference type="AlphaFoldDB" id="A0A2Z5ZD33"/>
<dbReference type="KEGG" id="aot:AcetOri_orf00123"/>
<feature type="transmembrane region" description="Helical" evidence="5">
    <location>
        <begin position="384"/>
        <end position="404"/>
    </location>
</feature>
<dbReference type="Proteomes" id="UP000270034">
    <property type="component" value="Chromosome"/>
</dbReference>
<evidence type="ECO:0000256" key="3">
    <source>
        <dbReference type="ARBA" id="ARBA00023136"/>
    </source>
</evidence>
<evidence type="ECO:0000313" key="9">
    <source>
        <dbReference type="Proteomes" id="UP000032670"/>
    </source>
</evidence>
<reference evidence="8 9" key="1">
    <citation type="submission" date="2012-11" db="EMBL/GenBank/DDBJ databases">
        <title>Whole genome sequence of Acetobacter orientalis 21F-2.</title>
        <authorList>
            <person name="Azuma Y."/>
            <person name="Higashiura N."/>
            <person name="Hirakawa H."/>
            <person name="Matsushita K."/>
        </authorList>
    </citation>
    <scope>NUCLEOTIDE SEQUENCE [LARGE SCALE GENOMIC DNA]</scope>
    <source>
        <strain evidence="8 9">21F-2</strain>
    </source>
</reference>
<dbReference type="EMBL" id="AP018515">
    <property type="protein sequence ID" value="BBC78430.1"/>
    <property type="molecule type" value="Genomic_DNA"/>
</dbReference>
<dbReference type="SUPFAM" id="SSF103473">
    <property type="entry name" value="MFS general substrate transporter"/>
    <property type="match status" value="1"/>
</dbReference>
<sequence length="434" mass="45924">MLGLTGFGQKLRKKPALPASASMQDTHTLMPPHAPTTPAQTPEHEAHPMITRPLVLLIATACGLIVANLYYAQPLSGLISASLHMQPGQSGLIVTVTQIGYCAGLLLLVPLADLLENRSLIVWMTRLVALAIFALPFAGSPALFLFAISLVGVLSVAVQMLVPFAAHLAPVAIRGQIVGNVMSGLMLGIMLARPVASLVAQVASWRVIFLLSAALMLVLSVVLGKMLPRRMPTTRQSYGALLGSMVHLLATTPVLQRRAFYHACMFGAFSLFWTVTPLLLTHAPYALSQGEIALFALVGVTGAIAAPIAGRVADKGWIWPATLAAMTLSIAAFFMTWLVSAPMLFVIVLAVAGIMIDFGNTANLVLGQRVLFVLAPEHRGRINALYMAIFFLGGAIGSGVGGWAYEHGGWHLAACFGAGMPALALLACLTEKRP</sequence>
<feature type="transmembrane region" description="Helical" evidence="5">
    <location>
        <begin position="292"/>
        <end position="310"/>
    </location>
</feature>
<feature type="transmembrane region" description="Helical" evidence="5">
    <location>
        <begin position="119"/>
        <end position="138"/>
    </location>
</feature>
<feature type="transmembrane region" description="Helical" evidence="5">
    <location>
        <begin position="92"/>
        <end position="112"/>
    </location>
</feature>
<name>A0A2Z5ZD33_9PROT</name>
<keyword evidence="1 5" id="KW-0812">Transmembrane</keyword>
<feature type="transmembrane region" description="Helical" evidence="5">
    <location>
        <begin position="317"/>
        <end position="338"/>
    </location>
</feature>
<dbReference type="GeneID" id="76204726"/>
<evidence type="ECO:0000256" key="4">
    <source>
        <dbReference type="SAM" id="MobiDB-lite"/>
    </source>
</evidence>
<feature type="region of interest" description="Disordered" evidence="4">
    <location>
        <begin position="13"/>
        <end position="44"/>
    </location>
</feature>
<dbReference type="InterPro" id="IPR020846">
    <property type="entry name" value="MFS_dom"/>
</dbReference>
<dbReference type="InterPro" id="IPR011701">
    <property type="entry name" value="MFS"/>
</dbReference>
<evidence type="ECO:0000313" key="7">
    <source>
        <dbReference type="EMBL" id="BBC78430.1"/>
    </source>
</evidence>
<evidence type="ECO:0000256" key="2">
    <source>
        <dbReference type="ARBA" id="ARBA00022989"/>
    </source>
</evidence>
<dbReference type="RefSeq" id="WP_232015078.1">
    <property type="nucleotide sequence ID" value="NZ_BAMX01000024.1"/>
</dbReference>
<feature type="domain" description="Major facilitator superfamily (MFS) profile" evidence="6">
    <location>
        <begin position="54"/>
        <end position="434"/>
    </location>
</feature>
<keyword evidence="2 5" id="KW-1133">Transmembrane helix</keyword>
<feature type="transmembrane region" description="Helical" evidence="5">
    <location>
        <begin position="144"/>
        <end position="165"/>
    </location>
</feature>
<dbReference type="Gene3D" id="1.20.1250.20">
    <property type="entry name" value="MFS general substrate transporter like domains"/>
    <property type="match status" value="1"/>
</dbReference>
<dbReference type="PANTHER" id="PTHR42910">
    <property type="entry name" value="TRANSPORTER SCO4007-RELATED"/>
    <property type="match status" value="1"/>
</dbReference>
<evidence type="ECO:0000256" key="1">
    <source>
        <dbReference type="ARBA" id="ARBA00022692"/>
    </source>
</evidence>
<evidence type="ECO:0000256" key="5">
    <source>
        <dbReference type="SAM" id="Phobius"/>
    </source>
</evidence>
<organism evidence="7 10">
    <name type="scientific">Acetobacter orientalis</name>
    <dbReference type="NCBI Taxonomy" id="146474"/>
    <lineage>
        <taxon>Bacteria</taxon>
        <taxon>Pseudomonadati</taxon>
        <taxon>Pseudomonadota</taxon>
        <taxon>Alphaproteobacteria</taxon>
        <taxon>Acetobacterales</taxon>
        <taxon>Acetobacteraceae</taxon>
        <taxon>Acetobacter</taxon>
    </lineage>
</organism>
<feature type="transmembrane region" description="Helical" evidence="5">
    <location>
        <begin position="259"/>
        <end position="280"/>
    </location>
</feature>